<sequence length="266" mass="29928">MEFGTLRPEPGALPYPERTCIPQSLLALLGSSNVDEQDMDTILDQAGGFPNEDWGRAEQVLSTSAFQDWFVDRGSRRLLVHGDYDVNDYPEISPLSKLCTAIVQKVRTRPNLVGLVFFCGRHLDQRHNENIGASGLVRSFIAQLLRQCPSTCWGYTLDPDISLTEVENGDLEHLTKLFTTLILHSPRTTFMVVIDGVLAYEQEEYCEGLYKVVDMLCKLAEDEVLSYYVPIKILLTSPTETSDGELRERFQRHHAILSMTAMPNAG</sequence>
<evidence type="ECO:0000313" key="2">
    <source>
        <dbReference type="Proteomes" id="UP001497680"/>
    </source>
</evidence>
<organism evidence="1 2">
    <name type="scientific">Hypoxylon rubiginosum</name>
    <dbReference type="NCBI Taxonomy" id="110542"/>
    <lineage>
        <taxon>Eukaryota</taxon>
        <taxon>Fungi</taxon>
        <taxon>Dikarya</taxon>
        <taxon>Ascomycota</taxon>
        <taxon>Pezizomycotina</taxon>
        <taxon>Sordariomycetes</taxon>
        <taxon>Xylariomycetidae</taxon>
        <taxon>Xylariales</taxon>
        <taxon>Hypoxylaceae</taxon>
        <taxon>Hypoxylon</taxon>
    </lineage>
</organism>
<dbReference type="EMBL" id="MU394281">
    <property type="protein sequence ID" value="KAI6093318.1"/>
    <property type="molecule type" value="Genomic_DNA"/>
</dbReference>
<accession>A0ACC0DL38</accession>
<name>A0ACC0DL38_9PEZI</name>
<proteinExistence type="predicted"/>
<reference evidence="1 2" key="1">
    <citation type="journal article" date="2022" name="New Phytol.">
        <title>Ecological generalism drives hyperdiversity of secondary metabolite gene clusters in xylarialean endophytes.</title>
        <authorList>
            <person name="Franco M.E.E."/>
            <person name="Wisecaver J.H."/>
            <person name="Arnold A.E."/>
            <person name="Ju Y.M."/>
            <person name="Slot J.C."/>
            <person name="Ahrendt S."/>
            <person name="Moore L.P."/>
            <person name="Eastman K.E."/>
            <person name="Scott K."/>
            <person name="Konkel Z."/>
            <person name="Mondo S.J."/>
            <person name="Kuo A."/>
            <person name="Hayes R.D."/>
            <person name="Haridas S."/>
            <person name="Andreopoulos B."/>
            <person name="Riley R."/>
            <person name="LaButti K."/>
            <person name="Pangilinan J."/>
            <person name="Lipzen A."/>
            <person name="Amirebrahimi M."/>
            <person name="Yan J."/>
            <person name="Adam C."/>
            <person name="Keymanesh K."/>
            <person name="Ng V."/>
            <person name="Louie K."/>
            <person name="Northen T."/>
            <person name="Drula E."/>
            <person name="Henrissat B."/>
            <person name="Hsieh H.M."/>
            <person name="Youens-Clark K."/>
            <person name="Lutzoni F."/>
            <person name="Miadlikowska J."/>
            <person name="Eastwood D.C."/>
            <person name="Hamelin R.C."/>
            <person name="Grigoriev I.V."/>
            <person name="U'Ren J.M."/>
        </authorList>
    </citation>
    <scope>NUCLEOTIDE SEQUENCE [LARGE SCALE GENOMIC DNA]</scope>
    <source>
        <strain evidence="1 2">ER1909</strain>
    </source>
</reference>
<dbReference type="Proteomes" id="UP001497680">
    <property type="component" value="Unassembled WGS sequence"/>
</dbReference>
<comment type="caution">
    <text evidence="1">The sequence shown here is derived from an EMBL/GenBank/DDBJ whole genome shotgun (WGS) entry which is preliminary data.</text>
</comment>
<evidence type="ECO:0000313" key="1">
    <source>
        <dbReference type="EMBL" id="KAI6093318.1"/>
    </source>
</evidence>
<gene>
    <name evidence="1" type="ORF">F4821DRAFT_78965</name>
</gene>
<protein>
    <submittedName>
        <fullName evidence="1">Uncharacterized protein</fullName>
    </submittedName>
</protein>
<keyword evidence="2" id="KW-1185">Reference proteome</keyword>